<dbReference type="InterPro" id="IPR000182">
    <property type="entry name" value="GNAT_dom"/>
</dbReference>
<evidence type="ECO:0000256" key="1">
    <source>
        <dbReference type="ARBA" id="ARBA00022679"/>
    </source>
</evidence>
<evidence type="ECO:0000313" key="5">
    <source>
        <dbReference type="Proteomes" id="UP000782610"/>
    </source>
</evidence>
<dbReference type="Proteomes" id="UP000782610">
    <property type="component" value="Unassembled WGS sequence"/>
</dbReference>
<dbReference type="InterPro" id="IPR016181">
    <property type="entry name" value="Acyl_CoA_acyltransferase"/>
</dbReference>
<dbReference type="PROSITE" id="PS51186">
    <property type="entry name" value="GNAT"/>
    <property type="match status" value="1"/>
</dbReference>
<proteinExistence type="predicted"/>
<dbReference type="PANTHER" id="PTHR43877">
    <property type="entry name" value="AMINOALKYLPHOSPHONATE N-ACETYLTRANSFERASE-RELATED-RELATED"/>
    <property type="match status" value="1"/>
</dbReference>
<dbReference type="SUPFAM" id="SSF55729">
    <property type="entry name" value="Acyl-CoA N-acyltransferases (Nat)"/>
    <property type="match status" value="1"/>
</dbReference>
<evidence type="ECO:0000256" key="2">
    <source>
        <dbReference type="ARBA" id="ARBA00023315"/>
    </source>
</evidence>
<feature type="domain" description="N-acetyltransferase" evidence="3">
    <location>
        <begin position="17"/>
        <end position="164"/>
    </location>
</feature>
<dbReference type="Pfam" id="PF00583">
    <property type="entry name" value="Acetyltransf_1"/>
    <property type="match status" value="1"/>
</dbReference>
<evidence type="ECO:0000313" key="4">
    <source>
        <dbReference type="EMBL" id="MBI4922441.1"/>
    </source>
</evidence>
<accession>A0A933L2N1</accession>
<sequence length="172" mass="18826">MMKRPPGAPPPPSAGPIAVRPAGAADAHALSKLLASAFPEQVWDGARVHKELLDAADVAVTYVIDEGGRPVATASVRYVERFPDSGYVHWVAVDPRHRGQRLGTVVMETVIRRFLADGRESAILETDDVRLPAIASYLGQGFIPHYSDVDHEDRWSAVFSHLARSRRAARNK</sequence>
<keyword evidence="1" id="KW-0808">Transferase</keyword>
<organism evidence="4 5">
    <name type="scientific">Devosia nanyangense</name>
    <dbReference type="NCBI Taxonomy" id="1228055"/>
    <lineage>
        <taxon>Bacteria</taxon>
        <taxon>Pseudomonadati</taxon>
        <taxon>Pseudomonadota</taxon>
        <taxon>Alphaproteobacteria</taxon>
        <taxon>Hyphomicrobiales</taxon>
        <taxon>Devosiaceae</taxon>
        <taxon>Devosia</taxon>
    </lineage>
</organism>
<dbReference type="InterPro" id="IPR050832">
    <property type="entry name" value="Bact_Acetyltransf"/>
</dbReference>
<gene>
    <name evidence="4" type="ORF">HY834_11885</name>
</gene>
<evidence type="ECO:0000259" key="3">
    <source>
        <dbReference type="PROSITE" id="PS51186"/>
    </source>
</evidence>
<dbReference type="GO" id="GO:0016747">
    <property type="term" value="F:acyltransferase activity, transferring groups other than amino-acyl groups"/>
    <property type="evidence" value="ECO:0007669"/>
    <property type="project" value="InterPro"/>
</dbReference>
<keyword evidence="2" id="KW-0012">Acyltransferase</keyword>
<protein>
    <submittedName>
        <fullName evidence="4">GNAT family N-acetyltransferase</fullName>
    </submittedName>
</protein>
<dbReference type="Gene3D" id="3.40.630.30">
    <property type="match status" value="1"/>
</dbReference>
<dbReference type="CDD" id="cd04301">
    <property type="entry name" value="NAT_SF"/>
    <property type="match status" value="1"/>
</dbReference>
<name>A0A933L2N1_9HYPH</name>
<reference evidence="4" key="1">
    <citation type="submission" date="2020-07" db="EMBL/GenBank/DDBJ databases">
        <title>Huge and variable diversity of episymbiotic CPR bacteria and DPANN archaea in groundwater ecosystems.</title>
        <authorList>
            <person name="He C.Y."/>
            <person name="Keren R."/>
            <person name="Whittaker M."/>
            <person name="Farag I.F."/>
            <person name="Doudna J."/>
            <person name="Cate J.H.D."/>
            <person name="Banfield J.F."/>
        </authorList>
    </citation>
    <scope>NUCLEOTIDE SEQUENCE</scope>
    <source>
        <strain evidence="4">NC_groundwater_1586_Pr3_B-0.1um_66_15</strain>
    </source>
</reference>
<dbReference type="EMBL" id="JACRAF010000031">
    <property type="protein sequence ID" value="MBI4922441.1"/>
    <property type="molecule type" value="Genomic_DNA"/>
</dbReference>
<dbReference type="AlphaFoldDB" id="A0A933L2N1"/>
<comment type="caution">
    <text evidence="4">The sequence shown here is derived from an EMBL/GenBank/DDBJ whole genome shotgun (WGS) entry which is preliminary data.</text>
</comment>